<sequence>PIVKQPAPQQRPRCPEQARDRSRLLHHLLESGPLGDERYVAVYAVRVEEEGEGVAKEDGAVWDEGEGDQMS</sequence>
<dbReference type="Proteomes" id="UP000076532">
    <property type="component" value="Unassembled WGS sequence"/>
</dbReference>
<accession>A0A166L0F7</accession>
<dbReference type="AlphaFoldDB" id="A0A166L0F7"/>
<keyword evidence="2" id="KW-1185">Reference proteome</keyword>
<proteinExistence type="predicted"/>
<reference evidence="1 2" key="1">
    <citation type="journal article" date="2016" name="Mol. Biol. Evol.">
        <title>Comparative Genomics of Early-Diverging Mushroom-Forming Fungi Provides Insights into the Origins of Lignocellulose Decay Capabilities.</title>
        <authorList>
            <person name="Nagy L.G."/>
            <person name="Riley R."/>
            <person name="Tritt A."/>
            <person name="Adam C."/>
            <person name="Daum C."/>
            <person name="Floudas D."/>
            <person name="Sun H."/>
            <person name="Yadav J.S."/>
            <person name="Pangilinan J."/>
            <person name="Larsson K.H."/>
            <person name="Matsuura K."/>
            <person name="Barry K."/>
            <person name="Labutti K."/>
            <person name="Kuo R."/>
            <person name="Ohm R.A."/>
            <person name="Bhattacharya S.S."/>
            <person name="Shirouzu T."/>
            <person name="Yoshinaga Y."/>
            <person name="Martin F.M."/>
            <person name="Grigoriev I.V."/>
            <person name="Hibbett D.S."/>
        </authorList>
    </citation>
    <scope>NUCLEOTIDE SEQUENCE [LARGE SCALE GENOMIC DNA]</scope>
    <source>
        <strain evidence="1 2">CBS 109695</strain>
    </source>
</reference>
<organism evidence="1 2">
    <name type="scientific">Athelia psychrophila</name>
    <dbReference type="NCBI Taxonomy" id="1759441"/>
    <lineage>
        <taxon>Eukaryota</taxon>
        <taxon>Fungi</taxon>
        <taxon>Dikarya</taxon>
        <taxon>Basidiomycota</taxon>
        <taxon>Agaricomycotina</taxon>
        <taxon>Agaricomycetes</taxon>
        <taxon>Agaricomycetidae</taxon>
        <taxon>Atheliales</taxon>
        <taxon>Atheliaceae</taxon>
        <taxon>Athelia</taxon>
    </lineage>
</organism>
<protein>
    <submittedName>
        <fullName evidence="1">Uncharacterized protein</fullName>
    </submittedName>
</protein>
<dbReference type="EMBL" id="KV417539">
    <property type="protein sequence ID" value="KZP22441.1"/>
    <property type="molecule type" value="Genomic_DNA"/>
</dbReference>
<gene>
    <name evidence="1" type="ORF">FIBSPDRAFT_859508</name>
</gene>
<name>A0A166L0F7_9AGAM</name>
<feature type="non-terminal residue" evidence="1">
    <location>
        <position position="1"/>
    </location>
</feature>
<evidence type="ECO:0000313" key="1">
    <source>
        <dbReference type="EMBL" id="KZP22441.1"/>
    </source>
</evidence>
<evidence type="ECO:0000313" key="2">
    <source>
        <dbReference type="Proteomes" id="UP000076532"/>
    </source>
</evidence>